<gene>
    <name evidence="6" type="ordered locus">Xcel_1430</name>
</gene>
<keyword evidence="2 4" id="KW-0238">DNA-binding</keyword>
<evidence type="ECO:0000256" key="3">
    <source>
        <dbReference type="ARBA" id="ARBA00023163"/>
    </source>
</evidence>
<dbReference type="eggNOG" id="COG1309">
    <property type="taxonomic scope" value="Bacteria"/>
</dbReference>
<dbReference type="EMBL" id="CP001821">
    <property type="protein sequence ID" value="ACZ30461.1"/>
    <property type="molecule type" value="Genomic_DNA"/>
</dbReference>
<dbReference type="Gene3D" id="1.10.357.10">
    <property type="entry name" value="Tetracycline Repressor, domain 2"/>
    <property type="match status" value="1"/>
</dbReference>
<dbReference type="AlphaFoldDB" id="D1BRW9"/>
<evidence type="ECO:0000313" key="7">
    <source>
        <dbReference type="Proteomes" id="UP000002255"/>
    </source>
</evidence>
<dbReference type="PANTHER" id="PTHR30055:SF234">
    <property type="entry name" value="HTH-TYPE TRANSCRIPTIONAL REGULATOR BETI"/>
    <property type="match status" value="1"/>
</dbReference>
<dbReference type="RefSeq" id="WP_012878203.1">
    <property type="nucleotide sequence ID" value="NC_013530.1"/>
</dbReference>
<dbReference type="HOGENOM" id="CLU_113325_0_0_11"/>
<dbReference type="InterPro" id="IPR009057">
    <property type="entry name" value="Homeodomain-like_sf"/>
</dbReference>
<accession>D1BRW9</accession>
<proteinExistence type="predicted"/>
<protein>
    <submittedName>
        <fullName evidence="6">Regulatory protein TetR</fullName>
    </submittedName>
</protein>
<evidence type="ECO:0000259" key="5">
    <source>
        <dbReference type="PROSITE" id="PS50977"/>
    </source>
</evidence>
<feature type="DNA-binding region" description="H-T-H motif" evidence="4">
    <location>
        <begin position="40"/>
        <end position="59"/>
    </location>
</feature>
<dbReference type="STRING" id="446471.Xcel_1430"/>
<name>D1BRW9_XYLCX</name>
<dbReference type="Proteomes" id="UP000002255">
    <property type="component" value="Chromosome"/>
</dbReference>
<dbReference type="InterPro" id="IPR001647">
    <property type="entry name" value="HTH_TetR"/>
</dbReference>
<reference evidence="7" key="1">
    <citation type="submission" date="2009-11" db="EMBL/GenBank/DDBJ databases">
        <title>The complete chromosome of Xylanimonas cellulosilytica DSM 15894.</title>
        <authorList>
            <consortium name="US DOE Joint Genome Institute (JGI-PGF)"/>
            <person name="Lucas S."/>
            <person name="Copeland A."/>
            <person name="Lapidus A."/>
            <person name="Glavina del Rio T."/>
            <person name="Dalin E."/>
            <person name="Tice H."/>
            <person name="Bruce D."/>
            <person name="Goodwin L."/>
            <person name="Pitluck S."/>
            <person name="Kyrpides N."/>
            <person name="Mavromatis K."/>
            <person name="Ivanova N."/>
            <person name="Mikhailova N."/>
            <person name="Foster B."/>
            <person name="Clum A."/>
            <person name="Brettin T."/>
            <person name="Detter J.C."/>
            <person name="Han C."/>
            <person name="Larimer F."/>
            <person name="Land M."/>
            <person name="Hauser L."/>
            <person name="Markowitz V."/>
            <person name="Cheng J.F."/>
            <person name="Hugenholtz P."/>
            <person name="Woyke T."/>
            <person name="Wu D."/>
            <person name="Gehrich-Schroeter G."/>
            <person name="Schneider S."/>
            <person name="Pukall S.R."/>
            <person name="Klenk H.P."/>
            <person name="Eisen J.A."/>
        </authorList>
    </citation>
    <scope>NUCLEOTIDE SEQUENCE [LARGE SCALE GENOMIC DNA]</scope>
    <source>
        <strain evidence="7">DSM 15894 / CECT 5975 / LMG 20990 / XIL07</strain>
    </source>
</reference>
<dbReference type="SUPFAM" id="SSF46689">
    <property type="entry name" value="Homeodomain-like"/>
    <property type="match status" value="1"/>
</dbReference>
<dbReference type="PANTHER" id="PTHR30055">
    <property type="entry name" value="HTH-TYPE TRANSCRIPTIONAL REGULATOR RUTR"/>
    <property type="match status" value="1"/>
</dbReference>
<dbReference type="GO" id="GO:0003700">
    <property type="term" value="F:DNA-binding transcription factor activity"/>
    <property type="evidence" value="ECO:0007669"/>
    <property type="project" value="TreeGrafter"/>
</dbReference>
<evidence type="ECO:0000256" key="4">
    <source>
        <dbReference type="PROSITE-ProRule" id="PRU00335"/>
    </source>
</evidence>
<keyword evidence="3" id="KW-0804">Transcription</keyword>
<dbReference type="PRINTS" id="PR00455">
    <property type="entry name" value="HTHTETR"/>
</dbReference>
<dbReference type="Pfam" id="PF00440">
    <property type="entry name" value="TetR_N"/>
    <property type="match status" value="1"/>
</dbReference>
<evidence type="ECO:0000313" key="6">
    <source>
        <dbReference type="EMBL" id="ACZ30461.1"/>
    </source>
</evidence>
<keyword evidence="7" id="KW-1185">Reference proteome</keyword>
<sequence>MTTAPDETRRRAAPLAPDERRAAILDAVLPLVAERGHDVTTRELAAAAGVAEGTLFRVFPDKNALIGEVAFEGLRRASRPAATRDSLAAVDRTLPLVQRVAALVELGRSWSGEATRWMYVLRALHARAAVPADADHARMAEQRDALLAERELQRAVIVEGVRTVLEPDAHRLRVPLDVAVAMIDAAVAGQHSRDRLLPTLPAAVVADAVVHGLLGAGTTDAAATDPRTTATPSKES</sequence>
<organism evidence="6 7">
    <name type="scientific">Xylanimonas cellulosilytica (strain DSM 15894 / JCM 12276 / CECT 5975 / KCTC 9989 / LMG 20990 / NBRC 107835 / XIL07)</name>
    <dbReference type="NCBI Taxonomy" id="446471"/>
    <lineage>
        <taxon>Bacteria</taxon>
        <taxon>Bacillati</taxon>
        <taxon>Actinomycetota</taxon>
        <taxon>Actinomycetes</taxon>
        <taxon>Micrococcales</taxon>
        <taxon>Promicromonosporaceae</taxon>
        <taxon>Xylanimonas</taxon>
    </lineage>
</organism>
<dbReference type="PROSITE" id="PS50977">
    <property type="entry name" value="HTH_TETR_2"/>
    <property type="match status" value="1"/>
</dbReference>
<dbReference type="GO" id="GO:0000976">
    <property type="term" value="F:transcription cis-regulatory region binding"/>
    <property type="evidence" value="ECO:0007669"/>
    <property type="project" value="TreeGrafter"/>
</dbReference>
<dbReference type="InterPro" id="IPR050109">
    <property type="entry name" value="HTH-type_TetR-like_transc_reg"/>
</dbReference>
<evidence type="ECO:0000256" key="1">
    <source>
        <dbReference type="ARBA" id="ARBA00023015"/>
    </source>
</evidence>
<feature type="domain" description="HTH tetR-type" evidence="5">
    <location>
        <begin position="18"/>
        <end position="77"/>
    </location>
</feature>
<dbReference type="KEGG" id="xce:Xcel_1430"/>
<keyword evidence="1" id="KW-0805">Transcription regulation</keyword>
<dbReference type="OrthoDB" id="3539650at2"/>
<reference evidence="6 7" key="2">
    <citation type="journal article" date="2010" name="Stand. Genomic Sci.">
        <title>Complete genome sequence of Xylanimonas cellulosilytica type strain (XIL07).</title>
        <authorList>
            <person name="Foster B."/>
            <person name="Pukall R."/>
            <person name="Abt B."/>
            <person name="Nolan M."/>
            <person name="Glavina Del Rio T."/>
            <person name="Chen F."/>
            <person name="Lucas S."/>
            <person name="Tice H."/>
            <person name="Pitluck S."/>
            <person name="Cheng J.-F."/>
            <person name="Chertkov O."/>
            <person name="Brettin T."/>
            <person name="Han C."/>
            <person name="Detter J.C."/>
            <person name="Bruce D."/>
            <person name="Goodwin L."/>
            <person name="Ivanova N."/>
            <person name="Mavromatis K."/>
            <person name="Pati A."/>
            <person name="Mikhailova N."/>
            <person name="Chen A."/>
            <person name="Palaniappan K."/>
            <person name="Land M."/>
            <person name="Hauser L."/>
            <person name="Chang Y.-J."/>
            <person name="Jeffries C.D."/>
            <person name="Chain P."/>
            <person name="Rohde M."/>
            <person name="Goeker M."/>
            <person name="Bristow J."/>
            <person name="Eisen J.A."/>
            <person name="Markowitz V."/>
            <person name="Hugenholtz P."/>
            <person name="Kyrpides N.C."/>
            <person name="Klenk H.-P."/>
            <person name="Lapidus A."/>
        </authorList>
    </citation>
    <scope>NUCLEOTIDE SEQUENCE [LARGE SCALE GENOMIC DNA]</scope>
    <source>
        <strain evidence="7">DSM 15894 / CECT 5975 / LMG 20990 / XIL07</strain>
    </source>
</reference>
<evidence type="ECO:0000256" key="2">
    <source>
        <dbReference type="ARBA" id="ARBA00023125"/>
    </source>
</evidence>